<sequence>MNRRSFIKRCVVALGLSVAWPLLPSILDSQKIRFPAVSESWGTIEGVVIGDFRRYPQIYWLDHLRPLTDDEKYVYDLLIGRSSDANSG</sequence>
<dbReference type="AlphaFoldDB" id="A0A0F9E7Y7"/>
<organism evidence="1">
    <name type="scientific">marine sediment metagenome</name>
    <dbReference type="NCBI Taxonomy" id="412755"/>
    <lineage>
        <taxon>unclassified sequences</taxon>
        <taxon>metagenomes</taxon>
        <taxon>ecological metagenomes</taxon>
    </lineage>
</organism>
<dbReference type="EMBL" id="LAZR01025981">
    <property type="protein sequence ID" value="KKL70158.1"/>
    <property type="molecule type" value="Genomic_DNA"/>
</dbReference>
<reference evidence="1" key="1">
    <citation type="journal article" date="2015" name="Nature">
        <title>Complex archaea that bridge the gap between prokaryotes and eukaryotes.</title>
        <authorList>
            <person name="Spang A."/>
            <person name="Saw J.H."/>
            <person name="Jorgensen S.L."/>
            <person name="Zaremba-Niedzwiedzka K."/>
            <person name="Martijn J."/>
            <person name="Lind A.E."/>
            <person name="van Eijk R."/>
            <person name="Schleper C."/>
            <person name="Guy L."/>
            <person name="Ettema T.J."/>
        </authorList>
    </citation>
    <scope>NUCLEOTIDE SEQUENCE</scope>
</reference>
<accession>A0A0F9E7Y7</accession>
<name>A0A0F9E7Y7_9ZZZZ</name>
<proteinExistence type="predicted"/>
<gene>
    <name evidence="1" type="ORF">LCGC14_2107730</name>
</gene>
<evidence type="ECO:0000313" key="1">
    <source>
        <dbReference type="EMBL" id="KKL70158.1"/>
    </source>
</evidence>
<comment type="caution">
    <text evidence="1">The sequence shown here is derived from an EMBL/GenBank/DDBJ whole genome shotgun (WGS) entry which is preliminary data.</text>
</comment>
<protein>
    <submittedName>
        <fullName evidence="1">Uncharacterized protein</fullName>
    </submittedName>
</protein>